<proteinExistence type="inferred from homology"/>
<comment type="catalytic activity">
    <reaction evidence="12">
        <text>tRNA(Asp) + L-aspartate + ATP = L-aspartyl-tRNA(Asp) + AMP + diphosphate</text>
        <dbReference type="Rhea" id="RHEA:19649"/>
        <dbReference type="Rhea" id="RHEA-COMP:9660"/>
        <dbReference type="Rhea" id="RHEA-COMP:9678"/>
        <dbReference type="ChEBI" id="CHEBI:29991"/>
        <dbReference type="ChEBI" id="CHEBI:30616"/>
        <dbReference type="ChEBI" id="CHEBI:33019"/>
        <dbReference type="ChEBI" id="CHEBI:78442"/>
        <dbReference type="ChEBI" id="CHEBI:78516"/>
        <dbReference type="ChEBI" id="CHEBI:456215"/>
        <dbReference type="EC" id="6.1.1.12"/>
    </reaction>
</comment>
<dbReference type="InterPro" id="IPR004365">
    <property type="entry name" value="NA-bd_OB_tRNA"/>
</dbReference>
<dbReference type="GO" id="GO:0005737">
    <property type="term" value="C:cytoplasm"/>
    <property type="evidence" value="ECO:0007669"/>
    <property type="project" value="UniProtKB-SubCell"/>
</dbReference>
<dbReference type="GO" id="GO:0016740">
    <property type="term" value="F:transferase activity"/>
    <property type="evidence" value="ECO:0007669"/>
    <property type="project" value="UniProtKB-ARBA"/>
</dbReference>
<evidence type="ECO:0000256" key="2">
    <source>
        <dbReference type="ARBA" id="ARBA00010757"/>
    </source>
</evidence>
<dbReference type="Gene3D" id="3.30.930.10">
    <property type="entry name" value="Bira Bifunctional Protein, Domain 2"/>
    <property type="match status" value="1"/>
</dbReference>
<evidence type="ECO:0000256" key="12">
    <source>
        <dbReference type="HAMAP-Rule" id="MF_00044"/>
    </source>
</evidence>
<keyword evidence="6 12" id="KW-0067">ATP-binding</keyword>
<dbReference type="PANTHER" id="PTHR22594">
    <property type="entry name" value="ASPARTYL/LYSYL-TRNA SYNTHETASE"/>
    <property type="match status" value="1"/>
</dbReference>
<comment type="catalytic activity">
    <reaction evidence="10">
        <text>L-aspartyl-tRNA(Asn) + L-glutamine + ATP + H2O = L-asparaginyl-tRNA(Asn) + L-glutamate + ADP + phosphate + 2 H(+)</text>
        <dbReference type="Rhea" id="RHEA:14513"/>
        <dbReference type="Rhea" id="RHEA-COMP:9674"/>
        <dbReference type="Rhea" id="RHEA-COMP:9677"/>
        <dbReference type="ChEBI" id="CHEBI:15377"/>
        <dbReference type="ChEBI" id="CHEBI:15378"/>
        <dbReference type="ChEBI" id="CHEBI:29985"/>
        <dbReference type="ChEBI" id="CHEBI:30616"/>
        <dbReference type="ChEBI" id="CHEBI:43474"/>
        <dbReference type="ChEBI" id="CHEBI:58359"/>
        <dbReference type="ChEBI" id="CHEBI:78515"/>
        <dbReference type="ChEBI" id="CHEBI:78516"/>
        <dbReference type="ChEBI" id="CHEBI:456216"/>
    </reaction>
</comment>
<dbReference type="AlphaFoldDB" id="A0A9D1IUM6"/>
<dbReference type="PRINTS" id="PR01042">
    <property type="entry name" value="TRNASYNTHASP"/>
</dbReference>
<dbReference type="InterPro" id="IPR004115">
    <property type="entry name" value="GAD-like_sf"/>
</dbReference>
<dbReference type="CDD" id="cd00777">
    <property type="entry name" value="AspRS_core"/>
    <property type="match status" value="1"/>
</dbReference>
<dbReference type="GO" id="GO:0006422">
    <property type="term" value="P:aspartyl-tRNA aminoacylation"/>
    <property type="evidence" value="ECO:0007669"/>
    <property type="project" value="UniProtKB-UniRule"/>
</dbReference>
<dbReference type="HAMAP" id="MF_00044">
    <property type="entry name" value="Asp_tRNA_synth_type1"/>
    <property type="match status" value="1"/>
</dbReference>
<evidence type="ECO:0000256" key="4">
    <source>
        <dbReference type="ARBA" id="ARBA00022598"/>
    </source>
</evidence>
<feature type="domain" description="Aminoacyl-transfer RNA synthetases class-II family profile" evidence="13">
    <location>
        <begin position="144"/>
        <end position="556"/>
    </location>
</feature>
<keyword evidence="8 12" id="KW-0030">Aminoacyl-tRNA synthetase</keyword>
<dbReference type="CDD" id="cd04317">
    <property type="entry name" value="EcAspRS_like_N"/>
    <property type="match status" value="1"/>
</dbReference>
<dbReference type="PROSITE" id="PS50862">
    <property type="entry name" value="AA_TRNA_LIGASE_II"/>
    <property type="match status" value="1"/>
</dbReference>
<gene>
    <name evidence="12 14" type="primary">aspS</name>
    <name evidence="14" type="ORF">IAB67_01945</name>
</gene>
<dbReference type="NCBIfam" id="TIGR00459">
    <property type="entry name" value="aspS_bact"/>
    <property type="match status" value="1"/>
</dbReference>
<reference evidence="14" key="2">
    <citation type="journal article" date="2021" name="PeerJ">
        <title>Extensive microbial diversity within the chicken gut microbiome revealed by metagenomics and culture.</title>
        <authorList>
            <person name="Gilroy R."/>
            <person name="Ravi A."/>
            <person name="Getino M."/>
            <person name="Pursley I."/>
            <person name="Horton D.L."/>
            <person name="Alikhan N.F."/>
            <person name="Baker D."/>
            <person name="Gharbi K."/>
            <person name="Hall N."/>
            <person name="Watson M."/>
            <person name="Adriaenssens E.M."/>
            <person name="Foster-Nyarko E."/>
            <person name="Jarju S."/>
            <person name="Secka A."/>
            <person name="Antonio M."/>
            <person name="Oren A."/>
            <person name="Chaudhuri R.R."/>
            <person name="La Ragione R."/>
            <person name="Hildebrand F."/>
            <person name="Pallen M.J."/>
        </authorList>
    </citation>
    <scope>NUCLEOTIDE SEQUENCE</scope>
    <source>
        <strain evidence="14">CHK191-8634</strain>
    </source>
</reference>
<dbReference type="GO" id="GO:0004815">
    <property type="term" value="F:aspartate-tRNA ligase activity"/>
    <property type="evidence" value="ECO:0007669"/>
    <property type="project" value="UniProtKB-UniRule"/>
</dbReference>
<comment type="function">
    <text evidence="12">Catalyzes the attachment of L-aspartate to tRNA(Asp) in a two-step reaction: L-aspartate is first activated by ATP to form Asp-AMP and then transferred to the acceptor end of tRNA(Asp).</text>
</comment>
<evidence type="ECO:0000256" key="9">
    <source>
        <dbReference type="ARBA" id="ARBA00024799"/>
    </source>
</evidence>
<keyword evidence="4 12" id="KW-0436">Ligase</keyword>
<dbReference type="GO" id="GO:0003676">
    <property type="term" value="F:nucleic acid binding"/>
    <property type="evidence" value="ECO:0007669"/>
    <property type="project" value="InterPro"/>
</dbReference>
<feature type="binding site" evidence="12">
    <location>
        <position position="483"/>
    </location>
    <ligand>
        <name>ATP</name>
        <dbReference type="ChEBI" id="CHEBI:30616"/>
    </ligand>
</feature>
<dbReference type="InterPro" id="IPR047089">
    <property type="entry name" value="Asp-tRNA-ligase_1_N"/>
</dbReference>
<dbReference type="Proteomes" id="UP000824073">
    <property type="component" value="Unassembled WGS sequence"/>
</dbReference>
<comment type="caution">
    <text evidence="12">Lacks conserved residue(s) required for the propagation of feature annotation.</text>
</comment>
<evidence type="ECO:0000256" key="5">
    <source>
        <dbReference type="ARBA" id="ARBA00022741"/>
    </source>
</evidence>
<evidence type="ECO:0000313" key="15">
    <source>
        <dbReference type="Proteomes" id="UP000824073"/>
    </source>
</evidence>
<dbReference type="Pfam" id="PF02938">
    <property type="entry name" value="GAD"/>
    <property type="match status" value="1"/>
</dbReference>
<feature type="binding site" evidence="12">
    <location>
        <position position="232"/>
    </location>
    <ligand>
        <name>ATP</name>
        <dbReference type="ChEBI" id="CHEBI:30616"/>
    </ligand>
</feature>
<comment type="catalytic activity">
    <reaction evidence="11">
        <text>L-glutamyl-tRNA(Gln) + L-glutamine + ATP + H2O = L-glutaminyl-tRNA(Gln) + L-glutamate + ADP + phosphate + H(+)</text>
        <dbReference type="Rhea" id="RHEA:17521"/>
        <dbReference type="Rhea" id="RHEA-COMP:9681"/>
        <dbReference type="Rhea" id="RHEA-COMP:9684"/>
        <dbReference type="ChEBI" id="CHEBI:15377"/>
        <dbReference type="ChEBI" id="CHEBI:15378"/>
        <dbReference type="ChEBI" id="CHEBI:29985"/>
        <dbReference type="ChEBI" id="CHEBI:30616"/>
        <dbReference type="ChEBI" id="CHEBI:43474"/>
        <dbReference type="ChEBI" id="CHEBI:58359"/>
        <dbReference type="ChEBI" id="CHEBI:78520"/>
        <dbReference type="ChEBI" id="CHEBI:78521"/>
        <dbReference type="ChEBI" id="CHEBI:456216"/>
    </reaction>
</comment>
<dbReference type="InterPro" id="IPR012340">
    <property type="entry name" value="NA-bd_OB-fold"/>
</dbReference>
<dbReference type="SUPFAM" id="SSF50249">
    <property type="entry name" value="Nucleic acid-binding proteins"/>
    <property type="match status" value="1"/>
</dbReference>
<dbReference type="InterPro" id="IPR004524">
    <property type="entry name" value="Asp-tRNA-ligase_1"/>
</dbReference>
<dbReference type="InterPro" id="IPR036113">
    <property type="entry name" value="Asp/Glu-ADT_sf_sub_c"/>
</dbReference>
<evidence type="ECO:0000256" key="10">
    <source>
        <dbReference type="ARBA" id="ARBA00047380"/>
    </source>
</evidence>
<dbReference type="InterPro" id="IPR006195">
    <property type="entry name" value="aa-tRNA-synth_II"/>
</dbReference>
<dbReference type="Pfam" id="PF01336">
    <property type="entry name" value="tRNA_anti-codon"/>
    <property type="match status" value="1"/>
</dbReference>
<comment type="function">
    <text evidence="9">Allows the formation of correctly charged Asn-tRNA(Asn) or Gln-tRNA(Gln) through the transamidation of misacylated Asp-tRNA(Asn) or Glu-tRNA(Gln) in organisms which lack either or both of asparaginyl-tRNA or glutaminyl-tRNA synthetases. The reaction takes place in the presence of glutamine and ATP through an activated phospho-Asp-tRNA(Asn) or phospho-Glu-tRNA(Gln).</text>
</comment>
<comment type="subunit">
    <text evidence="3">Heterotrimer of A, B and C subunits.</text>
</comment>
<dbReference type="InterPro" id="IPR045864">
    <property type="entry name" value="aa-tRNA-synth_II/BPL/LPL"/>
</dbReference>
<dbReference type="NCBIfam" id="NF001750">
    <property type="entry name" value="PRK00476.1"/>
    <property type="match status" value="1"/>
</dbReference>
<dbReference type="SUPFAM" id="SSF55261">
    <property type="entry name" value="GAD domain-like"/>
    <property type="match status" value="1"/>
</dbReference>
<dbReference type="InterPro" id="IPR029351">
    <property type="entry name" value="GAD_dom"/>
</dbReference>
<dbReference type="GO" id="GO:0005524">
    <property type="term" value="F:ATP binding"/>
    <property type="evidence" value="ECO:0007669"/>
    <property type="project" value="UniProtKB-UniRule"/>
</dbReference>
<feature type="binding site" evidence="12">
    <location>
        <begin position="223"/>
        <end position="225"/>
    </location>
    <ligand>
        <name>ATP</name>
        <dbReference type="ChEBI" id="CHEBI:30616"/>
    </ligand>
</feature>
<dbReference type="InterPro" id="IPR003837">
    <property type="entry name" value="GatC"/>
</dbReference>
<keyword evidence="5 12" id="KW-0547">Nucleotide-binding</keyword>
<dbReference type="InterPro" id="IPR002312">
    <property type="entry name" value="Asp/Asn-tRNA-synth_IIb"/>
</dbReference>
<evidence type="ECO:0000256" key="7">
    <source>
        <dbReference type="ARBA" id="ARBA00022917"/>
    </source>
</evidence>
<dbReference type="PANTHER" id="PTHR22594:SF5">
    <property type="entry name" value="ASPARTATE--TRNA LIGASE, MITOCHONDRIAL"/>
    <property type="match status" value="1"/>
</dbReference>
<dbReference type="SUPFAM" id="SSF141000">
    <property type="entry name" value="Glu-tRNAGln amidotransferase C subunit"/>
    <property type="match status" value="1"/>
</dbReference>
<feature type="binding site" evidence="12">
    <location>
        <begin position="535"/>
        <end position="538"/>
    </location>
    <ligand>
        <name>ATP</name>
        <dbReference type="ChEBI" id="CHEBI:30616"/>
    </ligand>
</feature>
<evidence type="ECO:0000313" key="14">
    <source>
        <dbReference type="EMBL" id="HIU43041.1"/>
    </source>
</evidence>
<dbReference type="InterPro" id="IPR004364">
    <property type="entry name" value="Aa-tRNA-synt_II"/>
</dbReference>
<dbReference type="Gene3D" id="2.40.50.140">
    <property type="entry name" value="Nucleic acid-binding proteins"/>
    <property type="match status" value="1"/>
</dbReference>
<keyword evidence="7 12" id="KW-0648">Protein biosynthesis</keyword>
<dbReference type="SUPFAM" id="SSF55681">
    <property type="entry name" value="Class II aaRS and biotin synthetases"/>
    <property type="match status" value="1"/>
</dbReference>
<name>A0A9D1IUM6_9CLOT</name>
<dbReference type="Pfam" id="PF00152">
    <property type="entry name" value="tRNA-synt_2"/>
    <property type="match status" value="1"/>
</dbReference>
<comment type="similarity">
    <text evidence="1 12">Belongs to the class-II aminoacyl-tRNA synthetase family. Type 1 subfamily.</text>
</comment>
<keyword evidence="12" id="KW-0963">Cytoplasm</keyword>
<dbReference type="EC" id="6.1.1.12" evidence="12"/>
<evidence type="ECO:0000259" key="13">
    <source>
        <dbReference type="PROSITE" id="PS50862"/>
    </source>
</evidence>
<evidence type="ECO:0000256" key="11">
    <source>
        <dbReference type="ARBA" id="ARBA00047913"/>
    </source>
</evidence>
<accession>A0A9D1IUM6</accession>
<comment type="similarity">
    <text evidence="2">Belongs to the GatC family.</text>
</comment>
<comment type="caution">
    <text evidence="14">The sequence shown here is derived from an EMBL/GenBank/DDBJ whole genome shotgun (WGS) entry which is preliminary data.</text>
</comment>
<feature type="binding site" evidence="12">
    <location>
        <position position="449"/>
    </location>
    <ligand>
        <name>L-aspartate</name>
        <dbReference type="ChEBI" id="CHEBI:29991"/>
    </ligand>
</feature>
<dbReference type="GO" id="GO:0140096">
    <property type="term" value="F:catalytic activity, acting on a protein"/>
    <property type="evidence" value="ECO:0007669"/>
    <property type="project" value="UniProtKB-ARBA"/>
</dbReference>
<dbReference type="GO" id="GO:0006450">
    <property type="term" value="P:regulation of translational fidelity"/>
    <property type="evidence" value="ECO:0007669"/>
    <property type="project" value="InterPro"/>
</dbReference>
<comment type="subunit">
    <text evidence="12">Homodimer.</text>
</comment>
<feature type="binding site" evidence="12">
    <location>
        <position position="177"/>
    </location>
    <ligand>
        <name>L-aspartate</name>
        <dbReference type="ChEBI" id="CHEBI:29991"/>
    </ligand>
</feature>
<comment type="subcellular location">
    <subcellularLocation>
        <location evidence="12">Cytoplasm</location>
    </subcellularLocation>
</comment>
<dbReference type="EMBL" id="DVMR01000020">
    <property type="protein sequence ID" value="HIU43041.1"/>
    <property type="molecule type" value="Genomic_DNA"/>
</dbReference>
<dbReference type="Gene3D" id="3.30.1360.30">
    <property type="entry name" value="GAD-like domain"/>
    <property type="match status" value="1"/>
</dbReference>
<evidence type="ECO:0000256" key="3">
    <source>
        <dbReference type="ARBA" id="ARBA00011123"/>
    </source>
</evidence>
<organism evidence="14 15">
    <name type="scientific">Candidatus Ventrousia excrementavium</name>
    <dbReference type="NCBI Taxonomy" id="2840961"/>
    <lineage>
        <taxon>Bacteria</taxon>
        <taxon>Bacillati</taxon>
        <taxon>Bacillota</taxon>
        <taxon>Clostridia</taxon>
        <taxon>Eubacteriales</taxon>
        <taxon>Clostridiaceae</taxon>
        <taxon>Clostridiaceae incertae sedis</taxon>
        <taxon>Candidatus Ventrousia</taxon>
    </lineage>
</organism>
<sequence length="688" mass="75370">MLKRTDYCGALTLSDVGRRVTACGWVSTRRDMGGVIFADLRDREGVLQVVFDTGVLPAGDFAAAEGLRDETVVAVSGVMRERSEDTVNEKIKTGRVELLADCLEVLSQSARLPFSPEKSERVRDELRLRYRFLDLRRQEMQHNLRLRHRVARVTAEYLTEHGFTEVETPILTRSTPEGARDYLVPSRVHPGDFYALPQSPQIFKQLLMAGGVDRYYQIARCFRDEDLRADRQPEFTQVDMELSFVEQEDVLQHLEGLFCHIFEQAAGLTLPRPFVRMTWLEAMDRYGSDKPDLRFDLPIADVTDWARGCGFTVFEKAAQTGVVRVICVPGGAGLTRSDIDELTQKALSLGAKGMAWAALRQDGSVSTILTKFIGAAGMADLFDRVGAKAGDFVLFCADSVDVVRRVLGSLRLALADRLALRRPEHAILFVTDFPMFEFSQEEGRFVAAHHPFTMPAEEDLPFLQSDPARVRAQAYDVVLDGVELGSGSIRIHKSDVQRQVFAALGFSQGEIDRRFGFLVDAFRYGTPPHGGFAFGLDRLVMLLCGAPSLREVIAFPKLRDGSCPLSGAPAAVDQSQLAALGLTGGEGVRQAADQTPAVDLSPLAGLARLSPADARGLGGGLADMVRFASRLERMAQADVPPAPRPVNVLRPDAPLPGLTRAQVLAGAPQQADGCFVVPQGALGEEEQA</sequence>
<dbReference type="Pfam" id="PF02686">
    <property type="entry name" value="GatC"/>
    <property type="match status" value="1"/>
</dbReference>
<evidence type="ECO:0000256" key="1">
    <source>
        <dbReference type="ARBA" id="ARBA00006303"/>
    </source>
</evidence>
<evidence type="ECO:0000256" key="6">
    <source>
        <dbReference type="ARBA" id="ARBA00022840"/>
    </source>
</evidence>
<dbReference type="InterPro" id="IPR047090">
    <property type="entry name" value="AspRS_core"/>
</dbReference>
<evidence type="ECO:0000256" key="8">
    <source>
        <dbReference type="ARBA" id="ARBA00023146"/>
    </source>
</evidence>
<protein>
    <recommendedName>
        <fullName evidence="12">Aspartate--tRNA ligase</fullName>
        <ecNumber evidence="12">6.1.1.12</ecNumber>
    </recommendedName>
    <alternativeName>
        <fullName evidence="12">Aspartyl-tRNA synthetase</fullName>
        <shortName evidence="12">AspRS</shortName>
    </alternativeName>
</protein>
<feature type="binding site" evidence="12">
    <location>
        <position position="223"/>
    </location>
    <ligand>
        <name>L-aspartate</name>
        <dbReference type="ChEBI" id="CHEBI:29991"/>
    </ligand>
</feature>
<feature type="binding site" evidence="12">
    <location>
        <position position="490"/>
    </location>
    <ligand>
        <name>L-aspartate</name>
        <dbReference type="ChEBI" id="CHEBI:29991"/>
    </ligand>
</feature>
<feature type="region of interest" description="Aspartate" evidence="12">
    <location>
        <begin position="201"/>
        <end position="204"/>
    </location>
</feature>
<reference evidence="14" key="1">
    <citation type="submission" date="2020-10" db="EMBL/GenBank/DDBJ databases">
        <authorList>
            <person name="Gilroy R."/>
        </authorList>
    </citation>
    <scope>NUCLEOTIDE SEQUENCE</scope>
    <source>
        <strain evidence="14">CHK191-8634</strain>
    </source>
</reference>